<dbReference type="AlphaFoldDB" id="A0A4R1QY17"/>
<gene>
    <name evidence="1" type="ORF">EDD76_111124</name>
</gene>
<dbReference type="RefSeq" id="WP_031390324.1">
    <property type="nucleotide sequence ID" value="NZ_JPNB01000001.1"/>
</dbReference>
<protein>
    <submittedName>
        <fullName evidence="1">Uncharacterized protein DUF1848</fullName>
    </submittedName>
</protein>
<evidence type="ECO:0000313" key="2">
    <source>
        <dbReference type="Proteomes" id="UP000295718"/>
    </source>
</evidence>
<name>A0A4R1QY17_9FIRM</name>
<dbReference type="Pfam" id="PF08902">
    <property type="entry name" value="DUF1848"/>
    <property type="match status" value="1"/>
</dbReference>
<sequence>MLLSVSRRTDIPNYYSEWFFNRIKEGFLQVRNPMNEHQISKIDLSPEVIDCIIFWTKNPAPMLERLDELKDYKFYFQFTLTGYGKDMEPGLPNKREELIPTFKRLSEKIGSDKVIWRYDPILLNEKYSREYHIKTFGEIADSLNGYTERVVISFVDLYAKTMRNTAGLNVKRMTEAEMIGMIKGMVKIANRNHMEIETCTEQIELSHIGVRHGSCIDRELIEKIIGCKIAGTKDKNQRAGCGCLESVEVGTYHTCENGCKYCYANFSDEKVERNVRQYDVNSPLLCTSIGPKDKITERKMKSLKEEQLNLFDVL</sequence>
<dbReference type="InterPro" id="IPR014998">
    <property type="entry name" value="DUF1848"/>
</dbReference>
<dbReference type="EMBL" id="SLUO01000011">
    <property type="protein sequence ID" value="TCL56630.1"/>
    <property type="molecule type" value="Genomic_DNA"/>
</dbReference>
<reference evidence="1 2" key="1">
    <citation type="submission" date="2019-03" db="EMBL/GenBank/DDBJ databases">
        <title>Genomic Encyclopedia of Type Strains, Phase IV (KMG-IV): sequencing the most valuable type-strain genomes for metagenomic binning, comparative biology and taxonomic classification.</title>
        <authorList>
            <person name="Goeker M."/>
        </authorList>
    </citation>
    <scope>NUCLEOTIDE SEQUENCE [LARGE SCALE GENOMIC DNA]</scope>
    <source>
        <strain evidence="1 2">DSM 100556</strain>
    </source>
</reference>
<comment type="caution">
    <text evidence="1">The sequence shown here is derived from an EMBL/GenBank/DDBJ whole genome shotgun (WGS) entry which is preliminary data.</text>
</comment>
<evidence type="ECO:0000313" key="1">
    <source>
        <dbReference type="EMBL" id="TCL56630.1"/>
    </source>
</evidence>
<proteinExistence type="predicted"/>
<keyword evidence="2" id="KW-1185">Reference proteome</keyword>
<dbReference type="STRING" id="1469948.GCA_000732725_01611"/>
<dbReference type="Proteomes" id="UP000295718">
    <property type="component" value="Unassembled WGS sequence"/>
</dbReference>
<accession>A0A4R1QY17</accession>
<dbReference type="OrthoDB" id="9771212at2"/>
<organism evidence="1 2">
    <name type="scientific">Kineothrix alysoides</name>
    <dbReference type="NCBI Taxonomy" id="1469948"/>
    <lineage>
        <taxon>Bacteria</taxon>
        <taxon>Bacillati</taxon>
        <taxon>Bacillota</taxon>
        <taxon>Clostridia</taxon>
        <taxon>Lachnospirales</taxon>
        <taxon>Lachnospiraceae</taxon>
        <taxon>Kineothrix</taxon>
    </lineage>
</organism>